<keyword evidence="3" id="KW-1185">Reference proteome</keyword>
<proteinExistence type="predicted"/>
<name>A0A0C9W4F0_SPHS4</name>
<protein>
    <submittedName>
        <fullName evidence="2">Uncharacterized protein</fullName>
    </submittedName>
</protein>
<sequence length="74" mass="8149">KLGAVFPRVRADPALSRASETPQMNRQCSRITQDRPGHQTEFTDAGSFVSRSVMLGGKRRINISSKNQSDDSSI</sequence>
<accession>A0A0C9W4F0</accession>
<organism evidence="2 3">
    <name type="scientific">Sphaerobolus stellatus (strain SS14)</name>
    <dbReference type="NCBI Taxonomy" id="990650"/>
    <lineage>
        <taxon>Eukaryota</taxon>
        <taxon>Fungi</taxon>
        <taxon>Dikarya</taxon>
        <taxon>Basidiomycota</taxon>
        <taxon>Agaricomycotina</taxon>
        <taxon>Agaricomycetes</taxon>
        <taxon>Phallomycetidae</taxon>
        <taxon>Geastrales</taxon>
        <taxon>Sphaerobolaceae</taxon>
        <taxon>Sphaerobolus</taxon>
    </lineage>
</organism>
<dbReference type="AlphaFoldDB" id="A0A0C9W4F0"/>
<reference evidence="2 3" key="1">
    <citation type="submission" date="2014-06" db="EMBL/GenBank/DDBJ databases">
        <title>Evolutionary Origins and Diversification of the Mycorrhizal Mutualists.</title>
        <authorList>
            <consortium name="DOE Joint Genome Institute"/>
            <consortium name="Mycorrhizal Genomics Consortium"/>
            <person name="Kohler A."/>
            <person name="Kuo A."/>
            <person name="Nagy L.G."/>
            <person name="Floudas D."/>
            <person name="Copeland A."/>
            <person name="Barry K.W."/>
            <person name="Cichocki N."/>
            <person name="Veneault-Fourrey C."/>
            <person name="LaButti K."/>
            <person name="Lindquist E.A."/>
            <person name="Lipzen A."/>
            <person name="Lundell T."/>
            <person name="Morin E."/>
            <person name="Murat C."/>
            <person name="Riley R."/>
            <person name="Ohm R."/>
            <person name="Sun H."/>
            <person name="Tunlid A."/>
            <person name="Henrissat B."/>
            <person name="Grigoriev I.V."/>
            <person name="Hibbett D.S."/>
            <person name="Martin F."/>
        </authorList>
    </citation>
    <scope>NUCLEOTIDE SEQUENCE [LARGE SCALE GENOMIC DNA]</scope>
    <source>
        <strain evidence="2 3">SS14</strain>
    </source>
</reference>
<dbReference type="EMBL" id="KN837104">
    <property type="protein sequence ID" value="KIJ47107.1"/>
    <property type="molecule type" value="Genomic_DNA"/>
</dbReference>
<evidence type="ECO:0000256" key="1">
    <source>
        <dbReference type="SAM" id="MobiDB-lite"/>
    </source>
</evidence>
<dbReference type="Proteomes" id="UP000054279">
    <property type="component" value="Unassembled WGS sequence"/>
</dbReference>
<feature type="region of interest" description="Disordered" evidence="1">
    <location>
        <begin position="14"/>
        <end position="42"/>
    </location>
</feature>
<feature type="non-terminal residue" evidence="2">
    <location>
        <position position="1"/>
    </location>
</feature>
<dbReference type="HOGENOM" id="CLU_2694734_0_0_1"/>
<evidence type="ECO:0000313" key="2">
    <source>
        <dbReference type="EMBL" id="KIJ47107.1"/>
    </source>
</evidence>
<gene>
    <name evidence="2" type="ORF">M422DRAFT_29025</name>
</gene>
<evidence type="ECO:0000313" key="3">
    <source>
        <dbReference type="Proteomes" id="UP000054279"/>
    </source>
</evidence>
<feature type="compositionally biased region" description="Polar residues" evidence="1">
    <location>
        <begin position="18"/>
        <end position="31"/>
    </location>
</feature>